<evidence type="ECO:0000256" key="1">
    <source>
        <dbReference type="SAM" id="Phobius"/>
    </source>
</evidence>
<sequence length="454" mass="48799">MIMLGQFNQALSGTIGPCLLVMSLSVLLTVGEGRNRPASRRWRAIGVAIGLAAAVVFAILRGTAILNRRSTVNLPTLILGVILDVALIAVIVRSRSIVGRWRRTSASRVSVDEMGDASVRRARLWMNVANGVAAADIAVTIFFAMPDVILQLTNFVDTGDSPFTSDMLLRALGFLLGIGMTLIVAVVFHTLRTPDIRRAFTAAALIVAILQLVMHATELFSLLMNMMILVLHGPAFRVLILLHNHELWMTYAQALAFLIPAVASIIIGLRTTPNGCRLPGDAAIPPLNEAGVRARIAFRRRAVAAGAWSMAAAIALTALLAWGTYELNKQPVISEPEEYSLVDGVATIPFSQVEDGHLHRFAYTAADGTEMRFIIILKNGGAYGVGLDACETCGDAGYYEQDGKIICKRCDVAINLATIGFKGGCNPIPFPYQVDDGAIIIHAADLDALSAHFQ</sequence>
<feature type="transmembrane region" description="Helical" evidence="1">
    <location>
        <begin position="248"/>
        <end position="269"/>
    </location>
</feature>
<dbReference type="AlphaFoldDB" id="A0A087AMB3"/>
<evidence type="ECO:0000259" key="2">
    <source>
        <dbReference type="Pfam" id="PF10080"/>
    </source>
</evidence>
<feature type="transmembrane region" description="Helical" evidence="1">
    <location>
        <begin position="167"/>
        <end position="188"/>
    </location>
</feature>
<organism evidence="3 4">
    <name type="scientific">Bifidobacterium pullorum subsp. gallinarum</name>
    <dbReference type="NCBI Taxonomy" id="78344"/>
    <lineage>
        <taxon>Bacteria</taxon>
        <taxon>Bacillati</taxon>
        <taxon>Actinomycetota</taxon>
        <taxon>Actinomycetes</taxon>
        <taxon>Bifidobacteriales</taxon>
        <taxon>Bifidobacteriaceae</taxon>
        <taxon>Bifidobacterium</taxon>
    </lineage>
</organism>
<dbReference type="Proteomes" id="UP000029046">
    <property type="component" value="Unassembled WGS sequence"/>
</dbReference>
<comment type="caution">
    <text evidence="3">The sequence shown here is derived from an EMBL/GenBank/DDBJ whole genome shotgun (WGS) entry which is preliminary data.</text>
</comment>
<feature type="transmembrane region" description="Helical" evidence="1">
    <location>
        <begin position="12"/>
        <end position="30"/>
    </location>
</feature>
<evidence type="ECO:0000313" key="3">
    <source>
        <dbReference type="EMBL" id="KFI59913.1"/>
    </source>
</evidence>
<proteinExistence type="predicted"/>
<keyword evidence="4" id="KW-1185">Reference proteome</keyword>
<keyword evidence="1" id="KW-1133">Transmembrane helix</keyword>
<gene>
    <name evidence="3" type="ORF">BIGA_1583</name>
</gene>
<accession>A0A087AMB3</accession>
<dbReference type="Pfam" id="PF10080">
    <property type="entry name" value="FtrD-like"/>
    <property type="match status" value="1"/>
</dbReference>
<feature type="transmembrane region" description="Helical" evidence="1">
    <location>
        <begin position="200"/>
        <end position="228"/>
    </location>
</feature>
<name>A0A087AMB3_9BIFI</name>
<protein>
    <submittedName>
        <fullName evidence="3">Putative membrane protein</fullName>
    </submittedName>
</protein>
<feature type="transmembrane region" description="Helical" evidence="1">
    <location>
        <begin position="72"/>
        <end position="92"/>
    </location>
</feature>
<dbReference type="EMBL" id="JGYX01000007">
    <property type="protein sequence ID" value="KFI59913.1"/>
    <property type="molecule type" value="Genomic_DNA"/>
</dbReference>
<dbReference type="InterPro" id="IPR018758">
    <property type="entry name" value="FtrD-like"/>
</dbReference>
<dbReference type="eggNOG" id="COG4393">
    <property type="taxonomic scope" value="Bacteria"/>
</dbReference>
<feature type="transmembrane region" description="Helical" evidence="1">
    <location>
        <begin position="42"/>
        <end position="60"/>
    </location>
</feature>
<feature type="transmembrane region" description="Helical" evidence="1">
    <location>
        <begin position="302"/>
        <end position="325"/>
    </location>
</feature>
<feature type="domain" description="Membrane iron-sulfur containing protein FtrD-like" evidence="2">
    <location>
        <begin position="353"/>
        <end position="453"/>
    </location>
</feature>
<feature type="transmembrane region" description="Helical" evidence="1">
    <location>
        <begin position="124"/>
        <end position="145"/>
    </location>
</feature>
<keyword evidence="1" id="KW-0472">Membrane</keyword>
<keyword evidence="1" id="KW-0812">Transmembrane</keyword>
<evidence type="ECO:0000313" key="4">
    <source>
        <dbReference type="Proteomes" id="UP000029046"/>
    </source>
</evidence>
<reference evidence="3 4" key="1">
    <citation type="submission" date="2014-03" db="EMBL/GenBank/DDBJ databases">
        <title>Genomics of Bifidobacteria.</title>
        <authorList>
            <person name="Ventura M."/>
            <person name="Milani C."/>
            <person name="Lugli G.A."/>
        </authorList>
    </citation>
    <scope>NUCLEOTIDE SEQUENCE [LARGE SCALE GENOMIC DNA]</scope>
    <source>
        <strain evidence="3 4">LMG 11586</strain>
    </source>
</reference>